<protein>
    <recommendedName>
        <fullName evidence="2">No apical meristem-associated C-terminal domain-containing protein</fullName>
    </recommendedName>
</protein>
<feature type="region of interest" description="Disordered" evidence="1">
    <location>
        <begin position="348"/>
        <end position="372"/>
    </location>
</feature>
<dbReference type="Proteomes" id="UP000243499">
    <property type="component" value="Chromosome 2"/>
</dbReference>
<dbReference type="AlphaFoldDB" id="A0A2S3GXV3"/>
<dbReference type="Pfam" id="PF14303">
    <property type="entry name" value="NAM-associated"/>
    <property type="match status" value="1"/>
</dbReference>
<sequence>MADPSNHLPPHLSQGTAKPPNYGSLDPSAMADPQFVAFLQATYAAQVAQAAQPAYLSPPAYIDLESSPASWPPRAASLAALHAQLRPPIGIPAMPPTPNFDNSPTQVKSRTGNFTIAEDKAICSAFINVSKDPIVGVNQSSEAYWDRVHKFLYPNTPGTIQKDAAKFCGYKAEQDRKNQSGKTEEDRIEDAKKQYHGLVGKPFTFMHCWESLCGQRKWLDLVGAKGKDADNNGEESTPDLVDLSFPEEDANDTHPIGRDSAKKRRSNKLQSSSTASAYVEVLQKMTDHKGKQIVAEVEWANAFNDREDRKLTLEEKKREDGIMKMDLSALDPYQRRYFRREIKAILARTPADDDEQEMDDDFGARSHGPSAD</sequence>
<feature type="region of interest" description="Disordered" evidence="1">
    <location>
        <begin position="1"/>
        <end position="26"/>
    </location>
</feature>
<dbReference type="PANTHER" id="PTHR45125">
    <property type="entry name" value="F21J9.4-RELATED"/>
    <property type="match status" value="1"/>
</dbReference>
<feature type="compositionally biased region" description="Basic and acidic residues" evidence="1">
    <location>
        <begin position="251"/>
        <end position="260"/>
    </location>
</feature>
<gene>
    <name evidence="3" type="ORF">PAHAL_2G140500</name>
</gene>
<organism evidence="3">
    <name type="scientific">Panicum hallii</name>
    <dbReference type="NCBI Taxonomy" id="206008"/>
    <lineage>
        <taxon>Eukaryota</taxon>
        <taxon>Viridiplantae</taxon>
        <taxon>Streptophyta</taxon>
        <taxon>Embryophyta</taxon>
        <taxon>Tracheophyta</taxon>
        <taxon>Spermatophyta</taxon>
        <taxon>Magnoliopsida</taxon>
        <taxon>Liliopsida</taxon>
        <taxon>Poales</taxon>
        <taxon>Poaceae</taxon>
        <taxon>PACMAD clade</taxon>
        <taxon>Panicoideae</taxon>
        <taxon>Panicodae</taxon>
        <taxon>Paniceae</taxon>
        <taxon>Panicinae</taxon>
        <taxon>Panicum</taxon>
        <taxon>Panicum sect. Panicum</taxon>
    </lineage>
</organism>
<feature type="region of interest" description="Disordered" evidence="1">
    <location>
        <begin position="226"/>
        <end position="274"/>
    </location>
</feature>
<feature type="domain" description="No apical meristem-associated C-terminal" evidence="2">
    <location>
        <begin position="201"/>
        <end position="341"/>
    </location>
</feature>
<evidence type="ECO:0000313" key="3">
    <source>
        <dbReference type="EMBL" id="PAN11084.1"/>
    </source>
</evidence>
<accession>A0A2S3GXV3</accession>
<proteinExistence type="predicted"/>
<dbReference type="PANTHER" id="PTHR45125:SF40">
    <property type="entry name" value="OS06G0117800 PROTEIN"/>
    <property type="match status" value="1"/>
</dbReference>
<dbReference type="EMBL" id="CM008047">
    <property type="protein sequence ID" value="PAN11084.1"/>
    <property type="molecule type" value="Genomic_DNA"/>
</dbReference>
<evidence type="ECO:0000256" key="1">
    <source>
        <dbReference type="SAM" id="MobiDB-lite"/>
    </source>
</evidence>
<name>A0A2S3GXV3_9POAL</name>
<dbReference type="Gramene" id="PAN11084">
    <property type="protein sequence ID" value="PAN11084"/>
    <property type="gene ID" value="PAHAL_2G140500"/>
</dbReference>
<evidence type="ECO:0000259" key="2">
    <source>
        <dbReference type="Pfam" id="PF14303"/>
    </source>
</evidence>
<dbReference type="InterPro" id="IPR029466">
    <property type="entry name" value="NAM-associated_C"/>
</dbReference>
<feature type="compositionally biased region" description="Acidic residues" evidence="1">
    <location>
        <begin position="352"/>
        <end position="361"/>
    </location>
</feature>
<reference evidence="3" key="1">
    <citation type="submission" date="2018-04" db="EMBL/GenBank/DDBJ databases">
        <title>WGS assembly of Panicum hallii.</title>
        <authorList>
            <person name="Lovell J."/>
            <person name="Jenkins J."/>
            <person name="Lowry D."/>
            <person name="Mamidi S."/>
            <person name="Sreedasyam A."/>
            <person name="Weng X."/>
            <person name="Barry K."/>
            <person name="Bonette J."/>
            <person name="Campitelli B."/>
            <person name="Daum C."/>
            <person name="Gordon S."/>
            <person name="Gould B."/>
            <person name="Lipzen A."/>
            <person name="Macqueen A."/>
            <person name="Palacio-Mejia J."/>
            <person name="Plott C."/>
            <person name="Shakirov E."/>
            <person name="Shu S."/>
            <person name="Yoshinaga Y."/>
            <person name="Zane M."/>
            <person name="Rokhsar D."/>
            <person name="Grimwood J."/>
            <person name="Schmutz J."/>
            <person name="Juenger T."/>
        </authorList>
    </citation>
    <scope>NUCLEOTIDE SEQUENCE [LARGE SCALE GENOMIC DNA]</scope>
    <source>
        <strain evidence="3">FIL2</strain>
    </source>
</reference>